<evidence type="ECO:0000313" key="1">
    <source>
        <dbReference type="EMBL" id="TDF86874.1"/>
    </source>
</evidence>
<gene>
    <name evidence="1" type="ORF">E1809_25475</name>
</gene>
<evidence type="ECO:0000313" key="2">
    <source>
        <dbReference type="Proteomes" id="UP000295511"/>
    </source>
</evidence>
<organism evidence="1 2">
    <name type="scientific">Arthrobacter terricola</name>
    <dbReference type="NCBI Taxonomy" id="2547396"/>
    <lineage>
        <taxon>Bacteria</taxon>
        <taxon>Bacillati</taxon>
        <taxon>Actinomycetota</taxon>
        <taxon>Actinomycetes</taxon>
        <taxon>Micrococcales</taxon>
        <taxon>Micrococcaceae</taxon>
        <taxon>Arthrobacter</taxon>
    </lineage>
</organism>
<dbReference type="EMBL" id="SMRU01000059">
    <property type="protein sequence ID" value="TDF86874.1"/>
    <property type="molecule type" value="Genomic_DNA"/>
</dbReference>
<dbReference type="AlphaFoldDB" id="A0A4R5K587"/>
<sequence length="71" mass="7502">MSATDKLRDWAAAWGLGGAVNALEQIELANGHEVPEAVHDAGLAISEALEALHLDTTDDIALVADVWRAEP</sequence>
<keyword evidence="2" id="KW-1185">Reference proteome</keyword>
<protein>
    <submittedName>
        <fullName evidence="1">Uncharacterized protein</fullName>
    </submittedName>
</protein>
<accession>A0A4R5K587</accession>
<dbReference type="OrthoDB" id="9937510at2"/>
<name>A0A4R5K587_9MICC</name>
<dbReference type="Proteomes" id="UP000295511">
    <property type="component" value="Unassembled WGS sequence"/>
</dbReference>
<dbReference type="RefSeq" id="WP_133207031.1">
    <property type="nucleotide sequence ID" value="NZ_SMRU01000059.1"/>
</dbReference>
<reference evidence="1 2" key="1">
    <citation type="submission" date="2019-03" db="EMBL/GenBank/DDBJ databases">
        <title>Whole genome sequence of Arthrobacter sp JH1-1.</title>
        <authorList>
            <person name="Trinh H.N."/>
        </authorList>
    </citation>
    <scope>NUCLEOTIDE SEQUENCE [LARGE SCALE GENOMIC DNA]</scope>
    <source>
        <strain evidence="1 2">JH1-1</strain>
    </source>
</reference>
<comment type="caution">
    <text evidence="1">The sequence shown here is derived from an EMBL/GenBank/DDBJ whole genome shotgun (WGS) entry which is preliminary data.</text>
</comment>
<proteinExistence type="predicted"/>